<sequence length="518" mass="61086">MKYRLVLLLISLVWLQASEFSVATYNVENLFDEHKDGGEYDDYIPYTHNWTPKMVEIKLNHTAEVICELDADIIALQEIENPSILQRLQKRLKRVGCPYRYSSITREKTKSPIHVALLSRYPIIKEREIRVGYSPYDRNILECIVKIDSHNLTIFVNHWKSKSRGGRESRRVQYAKALRKRIDRLPLGREYIIVGDMNSHYDEYRVINPKLNDTNGTTGINHILKTIRNGKLIEKNHIATMRKGSHYNLWLEYPPYKRWSHSYYGKKGAIDHILLPYTLFDGKGIEYLDNSFAIFRPKFLLTKEGWINAWRFKHHKHLGKGYSDHLPIYARFTTQPYKRESIKEPIVKNIEYLYSVDKLSTPIKLKGCSLILKRGDNGVIKESKDGMAIYLYGVARGLKEGERYDIVVDKISTYNGLKEIIDTLSIKRVERVAIDDYYLLPDRLNMDDDYLQNQIFVNITATYRDNYLYIDGKKYRVYFKQKRYKPTNGSRLHIDFAHMGYYNRPQLVIYSKKDFTTQ</sequence>
<name>A0A1W1CBI3_9ZZZZ</name>
<dbReference type="InterPro" id="IPR005135">
    <property type="entry name" value="Endo/exonuclease/phosphatase"/>
</dbReference>
<feature type="domain" description="Endonuclease/exonuclease/phosphatase" evidence="1">
    <location>
        <begin position="21"/>
        <end position="330"/>
    </location>
</feature>
<protein>
    <recommendedName>
        <fullName evidence="1">Endonuclease/exonuclease/phosphatase domain-containing protein</fullName>
    </recommendedName>
</protein>
<gene>
    <name evidence="2" type="ORF">MNB_SV-6-578</name>
</gene>
<dbReference type="SUPFAM" id="SSF56219">
    <property type="entry name" value="DNase I-like"/>
    <property type="match status" value="1"/>
</dbReference>
<dbReference type="GO" id="GO:0003824">
    <property type="term" value="F:catalytic activity"/>
    <property type="evidence" value="ECO:0007669"/>
    <property type="project" value="InterPro"/>
</dbReference>
<dbReference type="InterPro" id="IPR036691">
    <property type="entry name" value="Endo/exonu/phosph_ase_sf"/>
</dbReference>
<dbReference type="PANTHER" id="PTHR42834:SF1">
    <property type="entry name" value="ENDONUCLEASE_EXONUCLEASE_PHOSPHATASE FAMILY PROTEIN (AFU_ORTHOLOGUE AFUA_3G09210)"/>
    <property type="match status" value="1"/>
</dbReference>
<organism evidence="2">
    <name type="scientific">hydrothermal vent metagenome</name>
    <dbReference type="NCBI Taxonomy" id="652676"/>
    <lineage>
        <taxon>unclassified sequences</taxon>
        <taxon>metagenomes</taxon>
        <taxon>ecological metagenomes</taxon>
    </lineage>
</organism>
<dbReference type="AlphaFoldDB" id="A0A1W1CBI3"/>
<reference evidence="2" key="1">
    <citation type="submission" date="2016-10" db="EMBL/GenBank/DDBJ databases">
        <authorList>
            <person name="de Groot N.N."/>
        </authorList>
    </citation>
    <scope>NUCLEOTIDE SEQUENCE</scope>
</reference>
<dbReference type="Pfam" id="PF19580">
    <property type="entry name" value="Exo_endo_phos_3"/>
    <property type="match status" value="1"/>
</dbReference>
<evidence type="ECO:0000313" key="2">
    <source>
        <dbReference type="EMBL" id="SFV63198.1"/>
    </source>
</evidence>
<dbReference type="EMBL" id="FPHC01000067">
    <property type="protein sequence ID" value="SFV63198.1"/>
    <property type="molecule type" value="Genomic_DNA"/>
</dbReference>
<dbReference type="PANTHER" id="PTHR42834">
    <property type="entry name" value="ENDONUCLEASE/EXONUCLEASE/PHOSPHATASE FAMILY PROTEIN (AFU_ORTHOLOGUE AFUA_3G09210)"/>
    <property type="match status" value="1"/>
</dbReference>
<accession>A0A1W1CBI3</accession>
<evidence type="ECO:0000259" key="1">
    <source>
        <dbReference type="Pfam" id="PF19580"/>
    </source>
</evidence>
<dbReference type="Gene3D" id="3.60.10.10">
    <property type="entry name" value="Endonuclease/exonuclease/phosphatase"/>
    <property type="match status" value="1"/>
</dbReference>
<proteinExistence type="predicted"/>